<proteinExistence type="predicted"/>
<feature type="region of interest" description="Disordered" evidence="1">
    <location>
        <begin position="1"/>
        <end position="85"/>
    </location>
</feature>
<organism evidence="2 3">
    <name type="scientific">Abeliophyllum distichum</name>
    <dbReference type="NCBI Taxonomy" id="126358"/>
    <lineage>
        <taxon>Eukaryota</taxon>
        <taxon>Viridiplantae</taxon>
        <taxon>Streptophyta</taxon>
        <taxon>Embryophyta</taxon>
        <taxon>Tracheophyta</taxon>
        <taxon>Spermatophyta</taxon>
        <taxon>Magnoliopsida</taxon>
        <taxon>eudicotyledons</taxon>
        <taxon>Gunneridae</taxon>
        <taxon>Pentapetalae</taxon>
        <taxon>asterids</taxon>
        <taxon>lamiids</taxon>
        <taxon>Lamiales</taxon>
        <taxon>Oleaceae</taxon>
        <taxon>Forsythieae</taxon>
        <taxon>Abeliophyllum</taxon>
    </lineage>
</organism>
<evidence type="ECO:0000313" key="3">
    <source>
        <dbReference type="Proteomes" id="UP001604336"/>
    </source>
</evidence>
<name>A0ABD1QHV6_9LAMI</name>
<reference evidence="3" key="1">
    <citation type="submission" date="2024-07" db="EMBL/GenBank/DDBJ databases">
        <title>Two chromosome-level genome assemblies of Korean endemic species Abeliophyllum distichum and Forsythia ovata (Oleaceae).</title>
        <authorList>
            <person name="Jang H."/>
        </authorList>
    </citation>
    <scope>NUCLEOTIDE SEQUENCE [LARGE SCALE GENOMIC DNA]</scope>
</reference>
<keyword evidence="3" id="KW-1185">Reference proteome</keyword>
<evidence type="ECO:0000313" key="2">
    <source>
        <dbReference type="EMBL" id="KAL2474401.1"/>
    </source>
</evidence>
<dbReference type="EMBL" id="JBFOLK010000011">
    <property type="protein sequence ID" value="KAL2474401.1"/>
    <property type="molecule type" value="Genomic_DNA"/>
</dbReference>
<dbReference type="AlphaFoldDB" id="A0ABD1QHV6"/>
<gene>
    <name evidence="2" type="ORF">Adt_35137</name>
</gene>
<comment type="caution">
    <text evidence="2">The sequence shown here is derived from an EMBL/GenBank/DDBJ whole genome shotgun (WGS) entry which is preliminary data.</text>
</comment>
<accession>A0ABD1QHV6</accession>
<sequence>MSSDHENSQNQSDPGTNPEVIGEASSSSSSLPLVKGWEVIDQGPLASTSGRSKNTATLPKAKVDKEKSELGMPAMKSSLGQRDAPAVQRLDKELKRSDTEASMVHSKIREEDLEDIRLSYDIPTLMTLRAPGLEERASDLPEGFVSIMN</sequence>
<evidence type="ECO:0000256" key="1">
    <source>
        <dbReference type="SAM" id="MobiDB-lite"/>
    </source>
</evidence>
<feature type="compositionally biased region" description="Polar residues" evidence="1">
    <location>
        <begin position="45"/>
        <end position="57"/>
    </location>
</feature>
<protein>
    <submittedName>
        <fullName evidence="2">Uncharacterized protein</fullName>
    </submittedName>
</protein>
<dbReference type="Proteomes" id="UP001604336">
    <property type="component" value="Unassembled WGS sequence"/>
</dbReference>